<dbReference type="PROSITE" id="PS51434">
    <property type="entry name" value="NUP_C"/>
    <property type="match status" value="1"/>
</dbReference>
<evidence type="ECO:0000313" key="15">
    <source>
        <dbReference type="Proteomes" id="UP000663834"/>
    </source>
</evidence>
<feature type="compositionally biased region" description="Low complexity" evidence="12">
    <location>
        <begin position="416"/>
        <end position="430"/>
    </location>
</feature>
<dbReference type="GO" id="GO:0003723">
    <property type="term" value="F:RNA binding"/>
    <property type="evidence" value="ECO:0007669"/>
    <property type="project" value="TreeGrafter"/>
</dbReference>
<name>A0A816H4H2_9BILA</name>
<evidence type="ECO:0000259" key="13">
    <source>
        <dbReference type="PROSITE" id="PS51434"/>
    </source>
</evidence>
<dbReference type="GO" id="GO:0006606">
    <property type="term" value="P:protein import into nucleus"/>
    <property type="evidence" value="ECO:0007669"/>
    <property type="project" value="TreeGrafter"/>
</dbReference>
<feature type="compositionally biased region" description="Low complexity" evidence="12">
    <location>
        <begin position="877"/>
        <end position="888"/>
    </location>
</feature>
<evidence type="ECO:0000256" key="7">
    <source>
        <dbReference type="ARBA" id="ARBA00022816"/>
    </source>
</evidence>
<dbReference type="GO" id="GO:0017056">
    <property type="term" value="F:structural constituent of nuclear pore"/>
    <property type="evidence" value="ECO:0007669"/>
    <property type="project" value="InterPro"/>
</dbReference>
<dbReference type="PANTHER" id="PTHR23198">
    <property type="entry name" value="NUCLEOPORIN"/>
    <property type="match status" value="1"/>
</dbReference>
<evidence type="ECO:0000256" key="4">
    <source>
        <dbReference type="ARBA" id="ARBA00013472"/>
    </source>
</evidence>
<gene>
    <name evidence="14" type="ORF">KQP761_LOCUS37338</name>
</gene>
<dbReference type="GO" id="GO:0006405">
    <property type="term" value="P:RNA export from nucleus"/>
    <property type="evidence" value="ECO:0007669"/>
    <property type="project" value="TreeGrafter"/>
</dbReference>
<evidence type="ECO:0000256" key="1">
    <source>
        <dbReference type="ARBA" id="ARBA00004567"/>
    </source>
</evidence>
<dbReference type="OrthoDB" id="3797628at2759"/>
<evidence type="ECO:0000256" key="9">
    <source>
        <dbReference type="ARBA" id="ARBA00023010"/>
    </source>
</evidence>
<feature type="region of interest" description="Disordered" evidence="12">
    <location>
        <begin position="695"/>
        <end position="714"/>
    </location>
</feature>
<comment type="similarity">
    <text evidence="3">Belongs to the nucleoporin GLFG family.</text>
</comment>
<evidence type="ECO:0000256" key="8">
    <source>
        <dbReference type="ARBA" id="ARBA00022927"/>
    </source>
</evidence>
<feature type="compositionally biased region" description="Polar residues" evidence="12">
    <location>
        <begin position="810"/>
        <end position="829"/>
    </location>
</feature>
<dbReference type="PANTHER" id="PTHR23198:SF6">
    <property type="entry name" value="NUCLEAR PORE COMPLEX PROTEIN NUP98-NUP96"/>
    <property type="match status" value="1"/>
</dbReference>
<dbReference type="InterPro" id="IPR021967">
    <property type="entry name" value="Nup98_C"/>
</dbReference>
<evidence type="ECO:0000256" key="6">
    <source>
        <dbReference type="ARBA" id="ARBA00022813"/>
    </source>
</evidence>
<feature type="region of interest" description="Disordered" evidence="12">
    <location>
        <begin position="810"/>
        <end position="891"/>
    </location>
</feature>
<feature type="compositionally biased region" description="Polar residues" evidence="12">
    <location>
        <begin position="65"/>
        <end position="111"/>
    </location>
</feature>
<dbReference type="GO" id="GO:0031965">
    <property type="term" value="C:nuclear membrane"/>
    <property type="evidence" value="ECO:0007669"/>
    <property type="project" value="UniProtKB-SubCell"/>
</dbReference>
<keyword evidence="6" id="KW-0068">Autocatalytic cleavage</keyword>
<evidence type="ECO:0000313" key="14">
    <source>
        <dbReference type="EMBL" id="CAF1683029.1"/>
    </source>
</evidence>
<keyword evidence="7" id="KW-0509">mRNA transport</keyword>
<evidence type="ECO:0000256" key="11">
    <source>
        <dbReference type="ARBA" id="ARBA00023242"/>
    </source>
</evidence>
<dbReference type="Gene3D" id="3.30.1610.10">
    <property type="entry name" value="Peptidase S59, nucleoporin"/>
    <property type="match status" value="1"/>
</dbReference>
<feature type="region of interest" description="Disordered" evidence="12">
    <location>
        <begin position="65"/>
        <end position="118"/>
    </location>
</feature>
<dbReference type="GO" id="GO:0000973">
    <property type="term" value="P:post-transcriptional tethering of RNA polymerase II gene DNA at nuclear periphery"/>
    <property type="evidence" value="ECO:0007669"/>
    <property type="project" value="TreeGrafter"/>
</dbReference>
<dbReference type="GO" id="GO:0008139">
    <property type="term" value="F:nuclear localization sequence binding"/>
    <property type="evidence" value="ECO:0007669"/>
    <property type="project" value="TreeGrafter"/>
</dbReference>
<keyword evidence="5" id="KW-0813">Transport</keyword>
<dbReference type="Pfam" id="PF12110">
    <property type="entry name" value="Nup96"/>
    <property type="match status" value="1"/>
</dbReference>
<dbReference type="EMBL" id="CAJNOW010021148">
    <property type="protein sequence ID" value="CAF1683029.1"/>
    <property type="molecule type" value="Genomic_DNA"/>
</dbReference>
<dbReference type="Proteomes" id="UP000663834">
    <property type="component" value="Unassembled WGS sequence"/>
</dbReference>
<dbReference type="Pfam" id="PF21240">
    <property type="entry name" value="Nup98_GLEBS"/>
    <property type="match status" value="1"/>
</dbReference>
<comment type="subcellular location">
    <subcellularLocation>
        <location evidence="2">Nucleus membrane</location>
        <topology evidence="2">Peripheral membrane protein</topology>
        <orientation evidence="2">Nucleoplasmic side</orientation>
    </subcellularLocation>
    <subcellularLocation>
        <location evidence="1">Nucleus</location>
        <location evidence="1">Nuclear pore complex</location>
    </subcellularLocation>
</comment>
<feature type="compositionally biased region" description="Pro residues" evidence="12">
    <location>
        <begin position="863"/>
        <end position="876"/>
    </location>
</feature>
<comment type="caution">
    <text evidence="14">The sequence shown here is derived from an EMBL/GenBank/DDBJ whole genome shotgun (WGS) entry which is preliminary data.</text>
</comment>
<evidence type="ECO:0000256" key="12">
    <source>
        <dbReference type="SAM" id="MobiDB-lite"/>
    </source>
</evidence>
<evidence type="ECO:0000256" key="3">
    <source>
        <dbReference type="ARBA" id="ARBA00008926"/>
    </source>
</evidence>
<evidence type="ECO:0000256" key="5">
    <source>
        <dbReference type="ARBA" id="ARBA00022448"/>
    </source>
</evidence>
<dbReference type="Gene3D" id="1.10.10.2360">
    <property type="match status" value="1"/>
</dbReference>
<dbReference type="GO" id="GO:0044614">
    <property type="term" value="C:nuclear pore cytoplasmic filaments"/>
    <property type="evidence" value="ECO:0007669"/>
    <property type="project" value="TreeGrafter"/>
</dbReference>
<reference evidence="14" key="1">
    <citation type="submission" date="2021-02" db="EMBL/GenBank/DDBJ databases">
        <authorList>
            <person name="Nowell W R."/>
        </authorList>
    </citation>
    <scope>NUCLEOTIDE SEQUENCE</scope>
</reference>
<accession>A0A816H4H2</accession>
<keyword evidence="8" id="KW-0653">Protein transport</keyword>
<keyword evidence="9" id="KW-0811">Translocation</keyword>
<keyword evidence="11" id="KW-0539">Nucleus</keyword>
<evidence type="ECO:0000256" key="2">
    <source>
        <dbReference type="ARBA" id="ARBA00004620"/>
    </source>
</evidence>
<feature type="domain" description="Peptidase S59" evidence="13">
    <location>
        <begin position="920"/>
        <end position="1062"/>
    </location>
</feature>
<protein>
    <recommendedName>
        <fullName evidence="4">Nuclear pore complex protein Nup98-Nup96</fullName>
    </recommendedName>
</protein>
<feature type="region of interest" description="Disordered" evidence="12">
    <location>
        <begin position="401"/>
        <end position="431"/>
    </location>
</feature>
<dbReference type="InterPro" id="IPR037665">
    <property type="entry name" value="Nucleoporin_S59-like"/>
</dbReference>
<keyword evidence="10" id="KW-0906">Nuclear pore complex</keyword>
<dbReference type="SUPFAM" id="SSF82215">
    <property type="entry name" value="C-terminal autoproteolytic domain of nucleoporin nup98"/>
    <property type="match status" value="1"/>
</dbReference>
<sequence length="1846" mass="203115">MFGGTSQFSFGGSTSPANPFGATSTNTATAPATTGFLFGASAAPGTGAIAPSSLNSTFTFGNPTGSASAAVPTTSQPLTFGTGLQNSSTIRPFGSTTTFGSTPASATQATGATGEKKTMDDKIHHSNIYVGFGGTSLFGSTQPAAQPTSIFGSTPSTFGTAQPAQANSIFGSSVTGAAQMGTTVKFEPVAGQDTMRAKNNTFQTINTKLQCICAMKEFINKSIEELRMEDYQSNRKFPAANSMFGSTTFSSSTPFSPAPYGASTTFSAPSTASNMFGTSTATTASPFATFSAPSTASNMFGTSTATTASPFAAPATSTPSFSFGTSTAPTTSIFGAPTATTASPFGTATAPTTGSIFGTTQPTTSIFGSTTAATNPFVARPAATQQTFGFGTATNTSTPFSFGSQPQTSTSLFSQPTTSTPFGTTAPTTTNNIFGVPTSTAASTMTNPFGTQSNTTNIFGTTTSVAAPVFGAGTSTPVFTGFGTSAPAATTASIFCNPATSTAATAPMFGGFVTQAGAQTASPFSFASTTTSSGPSLFGTPATTTSSMFNPQPFTGFSFPQTQPVTSSTNQSFGFSAPFGSNLTTTNANFGAPTNITQTQVAQQNIQQPVSLIQQRFLAASLLDPFASRGKKDFNNADQLKAPTDFIVVSTSSTTATTSSPITLSLQSNSRKSSSARPLVDIRFKLKPVCSSPSSNTINNDIKSPNQPTTSSIAGQIKSPLTADFSEEEELVLMGRNKMSKLRLSNDFIDSSFQSESIRSLYPLRRLAELETLANMNNNTNILSTVHTIPSTASSSSTTTTTTTIDTASVHASSTTVNNEQTLHPTHSNRGMLPLHHSTPLIVHKQPSPPISHPSTTLVQSPSYPPLPSTPPPPPSSSSSSSSTSTSSIQRTKVALDYEHTNITKSNSNSHAYHLPTLTRENYYIKPSMSELKSLFDDKGQCIVDKFTVGHEKYGSVTFYDQVNVTGLDLDRIIEIERHELTVYPDDNNKPPVGKELNIPARITLYGVYPTDRSTREEISDVERIKAMNYSDYLREVTKKFDGEFVNYGIKDGSWTFTVKHFTRYGLDGSEDDFVVVKQPQQQAPKTLNPNFLDQTIALNDTYALSSPKSQPMDMEEKENTTSLLTQQHQNVRFSNQSLVGLRPNAVEQLVQSMFCDDDEDDFDGFQPTNDYMVTSTKIITADNRQIPIIHEPISEQTTTTEHDKTQITFKAPIKPIRERVYSKLPEEIARIRGKYFRTNFSHYLQYGSIDTLNETRVLLQTPMNFNEQATDELQEFFEIYFLSCVKQTEENLDMPYFQVRQDPDVVQRFIEFYNKILDEKNMDDNNSFQTLTDYSLQVFQLCRLLWGPIETPKNVQLINQAYFEDQQRRHLLSNWLHQCILSQPQQEQWIMQNCEFLSRGLLNDCVKFAHDEGDLRLAALVHAASGSNTVRDILRHCAHEDIVDVYSKDFRRTIAILSGEFIVKGHNLVDQNRTTYWQMALALHLWFANSASDSVSTIVRDFESAYQEHYWLEPIAHHGNTKTLDLRWKLLKLYTDDTYPIDNVFDVNSYTQNPFDYRLSWMLYMTLQSLGSCPLSIENDASVHVSFARQLEQLGLWHLSIFVLLHINEPTNRKRIVNEFLHRHVTSYIDLTQDEQTLVDKYNIPINMILSAKAQRAEYDKQWTNAVRLWIDAKQWRKAHDTYCYYVFHDTLLRGDHEFAKEVLDLLDHQRANIAHWNRRGGFARQYIDLLIIFDKIRHGQTTFSNRIHTNMLTQVHRLCDQLADVIADKYFKGISLIDISRRLLSILNYAIICSNIPNLINDSDENFARKLNLFHQSIVSSVPCSLPIDLLLEQIEFKYRSHRH</sequence>
<evidence type="ECO:0000256" key="10">
    <source>
        <dbReference type="ARBA" id="ARBA00023132"/>
    </source>
</evidence>
<dbReference type="InterPro" id="IPR036903">
    <property type="entry name" value="Nup98_auto-Pept-S59_dom_sf"/>
</dbReference>
<proteinExistence type="inferred from homology"/>
<organism evidence="14 15">
    <name type="scientific">Rotaria magnacalcarata</name>
    <dbReference type="NCBI Taxonomy" id="392030"/>
    <lineage>
        <taxon>Eukaryota</taxon>
        <taxon>Metazoa</taxon>
        <taxon>Spiralia</taxon>
        <taxon>Gnathifera</taxon>
        <taxon>Rotifera</taxon>
        <taxon>Eurotatoria</taxon>
        <taxon>Bdelloidea</taxon>
        <taxon>Philodinida</taxon>
        <taxon>Philodinidae</taxon>
        <taxon>Rotaria</taxon>
    </lineage>
</organism>
<dbReference type="InterPro" id="IPR007230">
    <property type="entry name" value="Nup98_auto-Pept-S59_dom"/>
</dbReference>
<dbReference type="Pfam" id="PF04096">
    <property type="entry name" value="Nucleoporin2"/>
    <property type="match status" value="1"/>
</dbReference>
<dbReference type="GO" id="GO:0051028">
    <property type="term" value="P:mRNA transport"/>
    <property type="evidence" value="ECO:0007669"/>
    <property type="project" value="UniProtKB-KW"/>
</dbReference>
<dbReference type="GO" id="GO:0034398">
    <property type="term" value="P:telomere tethering at nuclear periphery"/>
    <property type="evidence" value="ECO:0007669"/>
    <property type="project" value="TreeGrafter"/>
</dbReference>
<feature type="compositionally biased region" description="Polar residues" evidence="12">
    <location>
        <begin position="401"/>
        <end position="415"/>
    </location>
</feature>
<dbReference type="FunFam" id="1.10.10.2360:FF:000001">
    <property type="entry name" value="Nuclear pore complex protein Nup98-Nup96"/>
    <property type="match status" value="1"/>
</dbReference>